<reference evidence="2" key="1">
    <citation type="submission" date="2020-06" db="EMBL/GenBank/DDBJ databases">
        <title>Draft genome of Bugula neritina, a colonial animal packing powerful symbionts and potential medicines.</title>
        <authorList>
            <person name="Rayko M."/>
        </authorList>
    </citation>
    <scope>NUCLEOTIDE SEQUENCE [LARGE SCALE GENOMIC DNA]</scope>
    <source>
        <strain evidence="2">Kwan_BN1</strain>
    </source>
</reference>
<feature type="transmembrane region" description="Helical" evidence="1">
    <location>
        <begin position="71"/>
        <end position="90"/>
    </location>
</feature>
<keyword evidence="3" id="KW-1185">Reference proteome</keyword>
<organism evidence="2 3">
    <name type="scientific">Bugula neritina</name>
    <name type="common">Brown bryozoan</name>
    <name type="synonym">Sertularia neritina</name>
    <dbReference type="NCBI Taxonomy" id="10212"/>
    <lineage>
        <taxon>Eukaryota</taxon>
        <taxon>Metazoa</taxon>
        <taxon>Spiralia</taxon>
        <taxon>Lophotrochozoa</taxon>
        <taxon>Bryozoa</taxon>
        <taxon>Gymnolaemata</taxon>
        <taxon>Cheilostomatida</taxon>
        <taxon>Flustrina</taxon>
        <taxon>Buguloidea</taxon>
        <taxon>Bugulidae</taxon>
        <taxon>Bugula</taxon>
    </lineage>
</organism>
<feature type="transmembrane region" description="Helical" evidence="1">
    <location>
        <begin position="46"/>
        <end position="65"/>
    </location>
</feature>
<evidence type="ECO:0000256" key="1">
    <source>
        <dbReference type="SAM" id="Phobius"/>
    </source>
</evidence>
<proteinExistence type="predicted"/>
<sequence length="91" mass="10876">MPIFYNCWAPHHSFCCKSCVHRKRLDSIIFYSFQLNRLESKMKLTMVRLLTLFSSASAPVLYFLLRSKSYVVLFALNFMFTMIILLYCLFR</sequence>
<keyword evidence="1" id="KW-1133">Transmembrane helix</keyword>
<dbReference type="EMBL" id="VXIV02000164">
    <property type="protein sequence ID" value="KAF6040230.1"/>
    <property type="molecule type" value="Genomic_DNA"/>
</dbReference>
<dbReference type="Proteomes" id="UP000593567">
    <property type="component" value="Unassembled WGS sequence"/>
</dbReference>
<dbReference type="AlphaFoldDB" id="A0A7J7KPW3"/>
<name>A0A7J7KPW3_BUGNE</name>
<keyword evidence="1" id="KW-0812">Transmembrane</keyword>
<gene>
    <name evidence="2" type="ORF">EB796_001444</name>
</gene>
<comment type="caution">
    <text evidence="2">The sequence shown here is derived from an EMBL/GenBank/DDBJ whole genome shotgun (WGS) entry which is preliminary data.</text>
</comment>
<evidence type="ECO:0000313" key="2">
    <source>
        <dbReference type="EMBL" id="KAF6040230.1"/>
    </source>
</evidence>
<evidence type="ECO:0000313" key="3">
    <source>
        <dbReference type="Proteomes" id="UP000593567"/>
    </source>
</evidence>
<keyword evidence="1" id="KW-0472">Membrane</keyword>
<accession>A0A7J7KPW3</accession>
<protein>
    <submittedName>
        <fullName evidence="2">Uncharacterized protein</fullName>
    </submittedName>
</protein>